<dbReference type="Proteomes" id="UP000249464">
    <property type="component" value="Unassembled WGS sequence"/>
</dbReference>
<feature type="compositionally biased region" description="Basic and acidic residues" evidence="1">
    <location>
        <begin position="27"/>
        <end position="41"/>
    </location>
</feature>
<protein>
    <submittedName>
        <fullName evidence="2">BQ5605_C013g07205 protein</fullName>
    </submittedName>
</protein>
<gene>
    <name evidence="2" type="primary">BQ5605_C013g07205</name>
    <name evidence="2" type="ORF">BQ5605_C013G07205</name>
</gene>
<dbReference type="EMBL" id="FQNC01000013">
    <property type="protein sequence ID" value="SGY15008.1"/>
    <property type="molecule type" value="Genomic_DNA"/>
</dbReference>
<evidence type="ECO:0000256" key="1">
    <source>
        <dbReference type="SAM" id="MobiDB-lite"/>
    </source>
</evidence>
<organism evidence="2 3">
    <name type="scientific">Microbotryum silenes-dioicae</name>
    <dbReference type="NCBI Taxonomy" id="796604"/>
    <lineage>
        <taxon>Eukaryota</taxon>
        <taxon>Fungi</taxon>
        <taxon>Dikarya</taxon>
        <taxon>Basidiomycota</taxon>
        <taxon>Pucciniomycotina</taxon>
        <taxon>Microbotryomycetes</taxon>
        <taxon>Microbotryales</taxon>
        <taxon>Microbotryaceae</taxon>
        <taxon>Microbotryum</taxon>
    </lineage>
</organism>
<proteinExistence type="predicted"/>
<keyword evidence="3" id="KW-1185">Reference proteome</keyword>
<sequence>MIINNFSQTLYLARRPGLPWAPLRSRARSEAGDDPSQDQRRAVPKSATVVHTCNEWEGGGNSRWLMIHYCRLPPPTASVLRRCASRFRPSGGGAM</sequence>
<name>A0A2X0LRE4_9BASI</name>
<evidence type="ECO:0000313" key="2">
    <source>
        <dbReference type="EMBL" id="SGY15008.1"/>
    </source>
</evidence>
<evidence type="ECO:0000313" key="3">
    <source>
        <dbReference type="Proteomes" id="UP000249464"/>
    </source>
</evidence>
<reference evidence="2 3" key="1">
    <citation type="submission" date="2016-11" db="EMBL/GenBank/DDBJ databases">
        <authorList>
            <person name="Jaros S."/>
            <person name="Januszkiewicz K."/>
            <person name="Wedrychowicz H."/>
        </authorList>
    </citation>
    <scope>NUCLEOTIDE SEQUENCE [LARGE SCALE GENOMIC DNA]</scope>
</reference>
<feature type="region of interest" description="Disordered" evidence="1">
    <location>
        <begin position="23"/>
        <end position="46"/>
    </location>
</feature>
<dbReference type="AlphaFoldDB" id="A0A2X0LRE4"/>
<accession>A0A2X0LRE4</accession>